<dbReference type="InterPro" id="IPR006204">
    <property type="entry name" value="GHMP_kinase_N_dom"/>
</dbReference>
<protein>
    <recommendedName>
        <fullName evidence="3 10">4-diphosphocytidyl-2-C-methyl-D-erythritol kinase</fullName>
        <shortName evidence="10">CMK</shortName>
        <ecNumber evidence="2 10">2.7.1.148</ecNumber>
    </recommendedName>
    <alternativeName>
        <fullName evidence="9 10">4-(cytidine-5'-diphospho)-2-C-methyl-D-erythritol kinase</fullName>
    </alternativeName>
</protein>
<evidence type="ECO:0000256" key="6">
    <source>
        <dbReference type="ARBA" id="ARBA00022777"/>
    </source>
</evidence>
<dbReference type="Proteomes" id="UP000263833">
    <property type="component" value="Unassembled WGS sequence"/>
</dbReference>
<comment type="caution">
    <text evidence="13">The sequence shown here is derived from an EMBL/GenBank/DDBJ whole genome shotgun (WGS) entry which is preliminary data.</text>
</comment>
<dbReference type="Pfam" id="PF00288">
    <property type="entry name" value="GHMP_kinases_N"/>
    <property type="match status" value="1"/>
</dbReference>
<evidence type="ECO:0000313" key="14">
    <source>
        <dbReference type="Proteomes" id="UP000263833"/>
    </source>
</evidence>
<dbReference type="SUPFAM" id="SSF54211">
    <property type="entry name" value="Ribosomal protein S5 domain 2-like"/>
    <property type="match status" value="1"/>
</dbReference>
<dbReference type="InterPro" id="IPR013750">
    <property type="entry name" value="GHMP_kinase_C_dom"/>
</dbReference>
<comment type="pathway">
    <text evidence="10">Isoprenoid biosynthesis; isopentenyl diphosphate biosynthesis via DXP pathway; isopentenyl diphosphate from 1-deoxy-D-xylulose 5-phosphate: step 3/6.</text>
</comment>
<dbReference type="Gene3D" id="3.30.230.10">
    <property type="match status" value="1"/>
</dbReference>
<keyword evidence="4 10" id="KW-0808">Transferase</keyword>
<dbReference type="RefSeq" id="WP_115548452.1">
    <property type="nucleotide sequence ID" value="NZ_QRGP01000001.1"/>
</dbReference>
<keyword evidence="14" id="KW-1185">Reference proteome</keyword>
<evidence type="ECO:0000256" key="10">
    <source>
        <dbReference type="HAMAP-Rule" id="MF_00061"/>
    </source>
</evidence>
<evidence type="ECO:0000313" key="13">
    <source>
        <dbReference type="EMBL" id="RDV06907.1"/>
    </source>
</evidence>
<dbReference type="GO" id="GO:0019288">
    <property type="term" value="P:isopentenyl diphosphate biosynthetic process, methylerythritol 4-phosphate pathway"/>
    <property type="evidence" value="ECO:0007669"/>
    <property type="project" value="UniProtKB-UniRule"/>
</dbReference>
<dbReference type="EC" id="2.7.1.148" evidence="2 10"/>
<dbReference type="GO" id="GO:0016114">
    <property type="term" value="P:terpenoid biosynthetic process"/>
    <property type="evidence" value="ECO:0007669"/>
    <property type="project" value="UniProtKB-UniRule"/>
</dbReference>
<dbReference type="InterPro" id="IPR020568">
    <property type="entry name" value="Ribosomal_Su5_D2-typ_SF"/>
</dbReference>
<dbReference type="SUPFAM" id="SSF55060">
    <property type="entry name" value="GHMP Kinase, C-terminal domain"/>
    <property type="match status" value="1"/>
</dbReference>
<keyword evidence="7 10" id="KW-0067">ATP-binding</keyword>
<dbReference type="PANTHER" id="PTHR43527">
    <property type="entry name" value="4-DIPHOSPHOCYTIDYL-2-C-METHYL-D-ERYTHRITOL KINASE, CHLOROPLASTIC"/>
    <property type="match status" value="1"/>
</dbReference>
<organism evidence="13 14">
    <name type="scientific">Sphingorhabdus pulchriflava</name>
    <dbReference type="NCBI Taxonomy" id="2292257"/>
    <lineage>
        <taxon>Bacteria</taxon>
        <taxon>Pseudomonadati</taxon>
        <taxon>Pseudomonadota</taxon>
        <taxon>Alphaproteobacteria</taxon>
        <taxon>Sphingomonadales</taxon>
        <taxon>Sphingomonadaceae</taxon>
        <taxon>Sphingorhabdus</taxon>
    </lineage>
</organism>
<dbReference type="NCBIfam" id="NF011202">
    <property type="entry name" value="PRK14608.1"/>
    <property type="match status" value="1"/>
</dbReference>
<feature type="domain" description="GHMP kinase N-terminal" evidence="11">
    <location>
        <begin position="67"/>
        <end position="143"/>
    </location>
</feature>
<feature type="domain" description="GHMP kinase C-terminal" evidence="12">
    <location>
        <begin position="202"/>
        <end position="262"/>
    </location>
</feature>
<reference evidence="14" key="1">
    <citation type="submission" date="2018-08" db="EMBL/GenBank/DDBJ databases">
        <authorList>
            <person name="Kim S.-J."/>
            <person name="Jung G.-Y."/>
        </authorList>
    </citation>
    <scope>NUCLEOTIDE SEQUENCE [LARGE SCALE GENOMIC DNA]</scope>
    <source>
        <strain evidence="14">GY_G</strain>
    </source>
</reference>
<dbReference type="PANTHER" id="PTHR43527:SF2">
    <property type="entry name" value="4-DIPHOSPHOCYTIDYL-2-C-METHYL-D-ERYTHRITOL KINASE, CHLOROPLASTIC"/>
    <property type="match status" value="1"/>
</dbReference>
<dbReference type="Gene3D" id="3.30.70.890">
    <property type="entry name" value="GHMP kinase, C-terminal domain"/>
    <property type="match status" value="1"/>
</dbReference>
<evidence type="ECO:0000256" key="4">
    <source>
        <dbReference type="ARBA" id="ARBA00022679"/>
    </source>
</evidence>
<comment type="catalytic activity">
    <reaction evidence="10">
        <text>4-CDP-2-C-methyl-D-erythritol + ATP = 4-CDP-2-C-methyl-D-erythritol 2-phosphate + ADP + H(+)</text>
        <dbReference type="Rhea" id="RHEA:18437"/>
        <dbReference type="ChEBI" id="CHEBI:15378"/>
        <dbReference type="ChEBI" id="CHEBI:30616"/>
        <dbReference type="ChEBI" id="CHEBI:57823"/>
        <dbReference type="ChEBI" id="CHEBI:57919"/>
        <dbReference type="ChEBI" id="CHEBI:456216"/>
        <dbReference type="EC" id="2.7.1.148"/>
    </reaction>
</comment>
<evidence type="ECO:0000256" key="1">
    <source>
        <dbReference type="ARBA" id="ARBA00009684"/>
    </source>
</evidence>
<evidence type="ECO:0000259" key="12">
    <source>
        <dbReference type="Pfam" id="PF08544"/>
    </source>
</evidence>
<evidence type="ECO:0000256" key="5">
    <source>
        <dbReference type="ARBA" id="ARBA00022741"/>
    </source>
</evidence>
<gene>
    <name evidence="10" type="primary">ispE</name>
    <name evidence="13" type="ORF">DXH95_05790</name>
</gene>
<evidence type="ECO:0000256" key="9">
    <source>
        <dbReference type="ARBA" id="ARBA00032554"/>
    </source>
</evidence>
<name>A0A371BHC7_9SPHN</name>
<evidence type="ECO:0000256" key="2">
    <source>
        <dbReference type="ARBA" id="ARBA00012052"/>
    </source>
</evidence>
<keyword evidence="8 10" id="KW-0414">Isoprene biosynthesis</keyword>
<keyword evidence="6 10" id="KW-0418">Kinase</keyword>
<feature type="binding site" evidence="10">
    <location>
        <begin position="95"/>
        <end position="105"/>
    </location>
    <ligand>
        <name>ATP</name>
        <dbReference type="ChEBI" id="CHEBI:30616"/>
    </ligand>
</feature>
<keyword evidence="5 10" id="KW-0547">Nucleotide-binding</keyword>
<evidence type="ECO:0000256" key="3">
    <source>
        <dbReference type="ARBA" id="ARBA00017473"/>
    </source>
</evidence>
<dbReference type="EMBL" id="QRGP01000001">
    <property type="protein sequence ID" value="RDV06907.1"/>
    <property type="molecule type" value="Genomic_DNA"/>
</dbReference>
<dbReference type="InterPro" id="IPR014721">
    <property type="entry name" value="Ribsml_uS5_D2-typ_fold_subgr"/>
</dbReference>
<dbReference type="NCBIfam" id="TIGR00154">
    <property type="entry name" value="ispE"/>
    <property type="match status" value="1"/>
</dbReference>
<comment type="function">
    <text evidence="10">Catalyzes the phosphorylation of the position 2 hydroxy group of 4-diphosphocytidyl-2C-methyl-D-erythritol.</text>
</comment>
<dbReference type="GO" id="GO:0005524">
    <property type="term" value="F:ATP binding"/>
    <property type="evidence" value="ECO:0007669"/>
    <property type="project" value="UniProtKB-UniRule"/>
</dbReference>
<evidence type="ECO:0000256" key="8">
    <source>
        <dbReference type="ARBA" id="ARBA00023229"/>
    </source>
</evidence>
<dbReference type="OrthoDB" id="9809438at2"/>
<dbReference type="InterPro" id="IPR004424">
    <property type="entry name" value="IspE"/>
</dbReference>
<feature type="active site" evidence="10">
    <location>
        <position position="137"/>
    </location>
</feature>
<dbReference type="GO" id="GO:0050515">
    <property type="term" value="F:4-(cytidine 5'-diphospho)-2-C-methyl-D-erythritol kinase activity"/>
    <property type="evidence" value="ECO:0007669"/>
    <property type="project" value="UniProtKB-UniRule"/>
</dbReference>
<feature type="active site" evidence="10">
    <location>
        <position position="10"/>
    </location>
</feature>
<dbReference type="UniPathway" id="UPA00056">
    <property type="reaction ID" value="UER00094"/>
</dbReference>
<dbReference type="AlphaFoldDB" id="A0A371BHC7"/>
<sequence>MLFSETAYAKINLALHVRRRREDSYHELETLFAFAKDGDLLTAEPADTLSLSITGPFAEGLEADDSNLVLRAAKALQVASGTRQGATIKLDKRLPVAAGIGGGSADAAAALRLLTRLWEVAIPDAMMHEIAIDLGADIPACLQSQTVFGSGVGEKLTALIVHDIAGTPILLVNPLKPCPTGPVFKAWDRVDWGALEVQDWRHARNDLEAPAIGLVPEIAEVIAQLQVQPGVTFVRMSGSGATCFALFDSLDQRDGAAQAISATRPDWWLLPTVLR</sequence>
<dbReference type="HAMAP" id="MF_00061">
    <property type="entry name" value="IspE"/>
    <property type="match status" value="1"/>
</dbReference>
<evidence type="ECO:0000259" key="11">
    <source>
        <dbReference type="Pfam" id="PF00288"/>
    </source>
</evidence>
<proteinExistence type="inferred from homology"/>
<dbReference type="Pfam" id="PF08544">
    <property type="entry name" value="GHMP_kinases_C"/>
    <property type="match status" value="1"/>
</dbReference>
<dbReference type="InterPro" id="IPR036554">
    <property type="entry name" value="GHMP_kinase_C_sf"/>
</dbReference>
<dbReference type="PIRSF" id="PIRSF010376">
    <property type="entry name" value="IspE"/>
    <property type="match status" value="1"/>
</dbReference>
<comment type="similarity">
    <text evidence="1 10">Belongs to the GHMP kinase family. IspE subfamily.</text>
</comment>
<evidence type="ECO:0000256" key="7">
    <source>
        <dbReference type="ARBA" id="ARBA00022840"/>
    </source>
</evidence>
<accession>A0A371BHC7</accession>